<organism evidence="1 2">
    <name type="scientific">Eumeta variegata</name>
    <name type="common">Bagworm moth</name>
    <name type="synonym">Eumeta japonica</name>
    <dbReference type="NCBI Taxonomy" id="151549"/>
    <lineage>
        <taxon>Eukaryota</taxon>
        <taxon>Metazoa</taxon>
        <taxon>Ecdysozoa</taxon>
        <taxon>Arthropoda</taxon>
        <taxon>Hexapoda</taxon>
        <taxon>Insecta</taxon>
        <taxon>Pterygota</taxon>
        <taxon>Neoptera</taxon>
        <taxon>Endopterygota</taxon>
        <taxon>Lepidoptera</taxon>
        <taxon>Glossata</taxon>
        <taxon>Ditrysia</taxon>
        <taxon>Tineoidea</taxon>
        <taxon>Psychidae</taxon>
        <taxon>Oiketicinae</taxon>
        <taxon>Eumeta</taxon>
    </lineage>
</organism>
<protein>
    <submittedName>
        <fullName evidence="1">Uncharacterized protein</fullName>
    </submittedName>
</protein>
<evidence type="ECO:0000313" key="1">
    <source>
        <dbReference type="EMBL" id="GBP80111.1"/>
    </source>
</evidence>
<comment type="caution">
    <text evidence="1">The sequence shown here is derived from an EMBL/GenBank/DDBJ whole genome shotgun (WGS) entry which is preliminary data.</text>
</comment>
<dbReference type="Proteomes" id="UP000299102">
    <property type="component" value="Unassembled WGS sequence"/>
</dbReference>
<evidence type="ECO:0000313" key="2">
    <source>
        <dbReference type="Proteomes" id="UP000299102"/>
    </source>
</evidence>
<dbReference type="AlphaFoldDB" id="A0A4C1YUD3"/>
<name>A0A4C1YUD3_EUMVA</name>
<reference evidence="1 2" key="1">
    <citation type="journal article" date="2019" name="Commun. Biol.">
        <title>The bagworm genome reveals a unique fibroin gene that provides high tensile strength.</title>
        <authorList>
            <person name="Kono N."/>
            <person name="Nakamura H."/>
            <person name="Ohtoshi R."/>
            <person name="Tomita M."/>
            <person name="Numata K."/>
            <person name="Arakawa K."/>
        </authorList>
    </citation>
    <scope>NUCLEOTIDE SEQUENCE [LARGE SCALE GENOMIC DNA]</scope>
</reference>
<dbReference type="EMBL" id="BGZK01001446">
    <property type="protein sequence ID" value="GBP80111.1"/>
    <property type="molecule type" value="Genomic_DNA"/>
</dbReference>
<accession>A0A4C1YUD3</accession>
<proteinExistence type="predicted"/>
<keyword evidence="2" id="KW-1185">Reference proteome</keyword>
<gene>
    <name evidence="1" type="ORF">EVAR_55929_1</name>
</gene>
<sequence length="74" mass="8238">MILTDESPDLFYEFRLNGFGHPIGITARGGRCGRLIETGALHIAYKEQPERRSSASTAFYPDHPTAGLLRFARS</sequence>